<dbReference type="Pfam" id="PF07976">
    <property type="entry name" value="Phe_hydrox_dim"/>
    <property type="match status" value="1"/>
</dbReference>
<dbReference type="STRING" id="1093900.A0A507ALT2"/>
<evidence type="ECO:0008006" key="9">
    <source>
        <dbReference type="Google" id="ProtNLM"/>
    </source>
</evidence>
<proteinExistence type="inferred from homology"/>
<evidence type="ECO:0000256" key="2">
    <source>
        <dbReference type="ARBA" id="ARBA00022630"/>
    </source>
</evidence>
<organism evidence="7 8">
    <name type="scientific">Thyridium curvatum</name>
    <dbReference type="NCBI Taxonomy" id="1093900"/>
    <lineage>
        <taxon>Eukaryota</taxon>
        <taxon>Fungi</taxon>
        <taxon>Dikarya</taxon>
        <taxon>Ascomycota</taxon>
        <taxon>Pezizomycotina</taxon>
        <taxon>Sordariomycetes</taxon>
        <taxon>Sordariomycetidae</taxon>
        <taxon>Thyridiales</taxon>
        <taxon>Thyridiaceae</taxon>
        <taxon>Thyridium</taxon>
    </lineage>
</organism>
<dbReference type="EMBL" id="SKBQ01000077">
    <property type="protein sequence ID" value="TPX08553.1"/>
    <property type="molecule type" value="Genomic_DNA"/>
</dbReference>
<protein>
    <recommendedName>
        <fullName evidence="9">Phenol 2-monooxygenase</fullName>
    </recommendedName>
</protein>
<dbReference type="InterPro" id="IPR050641">
    <property type="entry name" value="RIFMO-like"/>
</dbReference>
<reference evidence="7 8" key="1">
    <citation type="submission" date="2019-06" db="EMBL/GenBank/DDBJ databases">
        <title>Draft genome sequence of the filamentous fungus Phialemoniopsis curvata isolated from diesel fuel.</title>
        <authorList>
            <person name="Varaljay V.A."/>
            <person name="Lyon W.J."/>
            <person name="Crouch A.L."/>
            <person name="Drake C.E."/>
            <person name="Hollomon J.M."/>
            <person name="Nadeau L.J."/>
            <person name="Nunn H.S."/>
            <person name="Stevenson B.S."/>
            <person name="Bojanowski C.L."/>
            <person name="Crookes-Goodson W.J."/>
        </authorList>
    </citation>
    <scope>NUCLEOTIDE SEQUENCE [LARGE SCALE GENOMIC DNA]</scope>
    <source>
        <strain evidence="7 8">D216</strain>
    </source>
</reference>
<dbReference type="InterPro" id="IPR036249">
    <property type="entry name" value="Thioredoxin-like_sf"/>
</dbReference>
<dbReference type="Gene3D" id="3.40.30.20">
    <property type="match status" value="1"/>
</dbReference>
<dbReference type="PANTHER" id="PTHR43004">
    <property type="entry name" value="TRK SYSTEM POTASSIUM UPTAKE PROTEIN"/>
    <property type="match status" value="1"/>
</dbReference>
<dbReference type="Proteomes" id="UP000319257">
    <property type="component" value="Unassembled WGS sequence"/>
</dbReference>
<dbReference type="InterPro" id="IPR002938">
    <property type="entry name" value="FAD-bd"/>
</dbReference>
<sequence>MAEQVDVLICGSGSAGLCAAVWFARCGVSYKILDRRAGPLVNGQADGVQCRTVEIFESFGISEPLLREAYHVLEIAFWAAEGGDKGSDKDGVAGIRRTHYAPDLEKGLSHQPHVILNQARINGLMIEEIERVGGGMNVEYGVEVKGVEVESATAGDLSAYSCTTKGVGADGAEKTYRSKYVLACDGAHSAVRKSLGFKMVGDSSDSIWGVMDVYPRTDFPDIRKKAVLHAPGGNLMIIPREGDSMVRFYMELKNAAVKDVTLEGLKKQASQIFKPYSMEIVETVWWSAYLIGQRLADNFTKDNRVFLTGDACHTHSPKAGQGMNVSLQDGYNIGWKLSAVLRGQATPEILDTYVLERQKTASDLIEFDRTFTNYFSSSYRQKHGITAEQFKDHFVKSGRYTAGQGTHYAPSTLVSPDEEAKELASGLVVGMRFPSAQVVRFSDAKAVQLVRSLPADSRWHVLVFSGDLLDPSVATKVAQLSHVLDNTIRRYTPTAQDPDSVIQALLVYSSKRLAVEQDRIPKVFTPVTGKWGIMNLHKVFADDESYNSGHGHAYETYGIDPKKGCWVVVRPDHYISRIGSLNRPDGISQFFDGFLIRSNGDS</sequence>
<name>A0A507ALT2_9PEZI</name>
<dbReference type="OrthoDB" id="1716816at2759"/>
<dbReference type="GO" id="GO:0071949">
    <property type="term" value="F:FAD binding"/>
    <property type="evidence" value="ECO:0007669"/>
    <property type="project" value="InterPro"/>
</dbReference>
<dbReference type="SUPFAM" id="SSF51905">
    <property type="entry name" value="FAD/NAD(P)-binding domain"/>
    <property type="match status" value="1"/>
</dbReference>
<evidence type="ECO:0000259" key="5">
    <source>
        <dbReference type="Pfam" id="PF01494"/>
    </source>
</evidence>
<dbReference type="RefSeq" id="XP_030990264.1">
    <property type="nucleotide sequence ID" value="XM_031132614.1"/>
</dbReference>
<gene>
    <name evidence="7" type="ORF">E0L32_010040</name>
</gene>
<dbReference type="Pfam" id="PF01494">
    <property type="entry name" value="FAD_binding_3"/>
    <property type="match status" value="1"/>
</dbReference>
<evidence type="ECO:0000259" key="6">
    <source>
        <dbReference type="Pfam" id="PF07976"/>
    </source>
</evidence>
<evidence type="ECO:0000313" key="7">
    <source>
        <dbReference type="EMBL" id="TPX08553.1"/>
    </source>
</evidence>
<dbReference type="AlphaFoldDB" id="A0A507ALT2"/>
<dbReference type="PANTHER" id="PTHR43004:SF10">
    <property type="entry name" value="2-MONOOXYGENASE, PUTATIVE (AFU_ORTHOLOGUE AFUA_6G11480)-RELATED"/>
    <property type="match status" value="1"/>
</dbReference>
<dbReference type="InParanoid" id="A0A507ALT2"/>
<comment type="similarity">
    <text evidence="1">Belongs to the PheA/TfdB FAD monooxygenase family.</text>
</comment>
<dbReference type="Gene3D" id="3.50.50.60">
    <property type="entry name" value="FAD/NAD(P)-binding domain"/>
    <property type="match status" value="1"/>
</dbReference>
<keyword evidence="8" id="KW-1185">Reference proteome</keyword>
<evidence type="ECO:0000313" key="8">
    <source>
        <dbReference type="Proteomes" id="UP000319257"/>
    </source>
</evidence>
<dbReference type="PRINTS" id="PR00420">
    <property type="entry name" value="RNGMNOXGNASE"/>
</dbReference>
<dbReference type="CDD" id="cd02979">
    <property type="entry name" value="PHOX_C"/>
    <property type="match status" value="1"/>
</dbReference>
<keyword evidence="4" id="KW-0560">Oxidoreductase</keyword>
<accession>A0A507ALT2</accession>
<feature type="domain" description="Phenol hydroxylase-like C-terminal dimerisation" evidence="6">
    <location>
        <begin position="406"/>
        <end position="598"/>
    </location>
</feature>
<comment type="caution">
    <text evidence="7">The sequence shown here is derived from an EMBL/GenBank/DDBJ whole genome shotgun (WGS) entry which is preliminary data.</text>
</comment>
<dbReference type="InterPro" id="IPR036188">
    <property type="entry name" value="FAD/NAD-bd_sf"/>
</dbReference>
<dbReference type="NCBIfam" id="NF006144">
    <property type="entry name" value="PRK08294.1"/>
    <property type="match status" value="1"/>
</dbReference>
<keyword evidence="2" id="KW-0285">Flavoprotein</keyword>
<evidence type="ECO:0000256" key="4">
    <source>
        <dbReference type="ARBA" id="ARBA00023002"/>
    </source>
</evidence>
<dbReference type="InterPro" id="IPR038220">
    <property type="entry name" value="PHOX_C_sf"/>
</dbReference>
<dbReference type="SUPFAM" id="SSF52833">
    <property type="entry name" value="Thioredoxin-like"/>
    <property type="match status" value="1"/>
</dbReference>
<dbReference type="SUPFAM" id="SSF54373">
    <property type="entry name" value="FAD-linked reductases, C-terminal domain"/>
    <property type="match status" value="1"/>
</dbReference>
<dbReference type="GeneID" id="41977487"/>
<evidence type="ECO:0000256" key="3">
    <source>
        <dbReference type="ARBA" id="ARBA00022827"/>
    </source>
</evidence>
<dbReference type="InterPro" id="IPR012941">
    <property type="entry name" value="Phe_hydrox_C_dim_dom"/>
</dbReference>
<dbReference type="GO" id="GO:0016709">
    <property type="term" value="F:oxidoreductase activity, acting on paired donors, with incorporation or reduction of molecular oxygen, NAD(P)H as one donor, and incorporation of one atom of oxygen"/>
    <property type="evidence" value="ECO:0007669"/>
    <property type="project" value="UniProtKB-ARBA"/>
</dbReference>
<evidence type="ECO:0000256" key="1">
    <source>
        <dbReference type="ARBA" id="ARBA00007801"/>
    </source>
</evidence>
<feature type="domain" description="FAD-binding" evidence="5">
    <location>
        <begin position="5"/>
        <end position="367"/>
    </location>
</feature>
<keyword evidence="3" id="KW-0274">FAD</keyword>
<dbReference type="Gene3D" id="3.30.9.10">
    <property type="entry name" value="D-Amino Acid Oxidase, subunit A, domain 2"/>
    <property type="match status" value="1"/>
</dbReference>